<evidence type="ECO:0000313" key="1">
    <source>
        <dbReference type="EMBL" id="BAQ94460.1"/>
    </source>
</evidence>
<name>A0A6S4PAU8_9CAUD</name>
<sequence length="102" mass="11592">MSSTIELVRFFRQYKALHCLEGFLLISEGVDNIPDLAAAMDCPYSQANRVVSCLKGRGRYHQGKFIDSELALIQTSQHPHQRGQQLTLTRTGTRLLKNFEPE</sequence>
<organism evidence="1 2">
    <name type="scientific">uncultured phage_MedDCM-OCT-S38-C3</name>
    <dbReference type="NCBI Taxonomy" id="2740803"/>
    <lineage>
        <taxon>Viruses</taxon>
        <taxon>Duplodnaviria</taxon>
        <taxon>Heunggongvirae</taxon>
        <taxon>Uroviricota</taxon>
        <taxon>Caudoviricetes</taxon>
        <taxon>Autographivirales</taxon>
        <taxon>Stopalavirus</taxon>
        <taxon>Stopalavirus S38C3</taxon>
    </lineage>
</organism>
<proteinExistence type="predicted"/>
<dbReference type="GeneID" id="55412239"/>
<accession>A0A6S4PAU8</accession>
<dbReference type="KEGG" id="vg:55412239"/>
<dbReference type="EMBL" id="AP013548">
    <property type="protein sequence ID" value="BAQ94460.1"/>
    <property type="molecule type" value="Genomic_DNA"/>
</dbReference>
<reference evidence="1 2" key="1">
    <citation type="journal article" date="2013" name="PLoS Genet.">
        <title>Expanding the Marine Virosphere Using Metagenomics.</title>
        <authorList>
            <person name="Mizuno C.M."/>
            <person name="Rodriguez-Valera F."/>
            <person name="Kimes N.E."/>
            <person name="Ghai R."/>
        </authorList>
    </citation>
    <scope>NUCLEOTIDE SEQUENCE [LARGE SCALE GENOMIC DNA]</scope>
    <source>
        <strain evidence="1">UvMED-CGR-U-MedDCM-OCT-S38-C3</strain>
    </source>
</reference>
<protein>
    <submittedName>
        <fullName evidence="1">Uncharacterized protein</fullName>
    </submittedName>
</protein>
<dbReference type="Proteomes" id="UP000504725">
    <property type="component" value="Segment"/>
</dbReference>
<evidence type="ECO:0000313" key="2">
    <source>
        <dbReference type="Proteomes" id="UP000504725"/>
    </source>
</evidence>
<dbReference type="RefSeq" id="YP_009777957.1">
    <property type="nucleotide sequence ID" value="NC_047707.1"/>
</dbReference>
<keyword evidence="2" id="KW-1185">Reference proteome</keyword>